<dbReference type="STRING" id="6239.F15B9.6.1"/>
<organism evidence="3 4">
    <name type="scientific">Caenorhabditis elegans</name>
    <dbReference type="NCBI Taxonomy" id="6239"/>
    <lineage>
        <taxon>Eukaryota</taxon>
        <taxon>Metazoa</taxon>
        <taxon>Ecdysozoa</taxon>
        <taxon>Nematoda</taxon>
        <taxon>Chromadorea</taxon>
        <taxon>Rhabditida</taxon>
        <taxon>Rhabditina</taxon>
        <taxon>Rhabditomorpha</taxon>
        <taxon>Rhabditoidea</taxon>
        <taxon>Rhabditidae</taxon>
        <taxon>Peloderinae</taxon>
        <taxon>Caenorhabditis</taxon>
    </lineage>
</organism>
<proteinExistence type="evidence at protein level"/>
<sequence length="458" mass="52269">MPAIKMKCLLYFIVILIIQANVPGSVQDSPEAYNILEPNLGGCPRTSDRIKFCSAKFNSSIRNKVSPLTCAHQWCSCAMEIPEGEEHCKDHVQSACLKLKSDAKEGKIILAKPKFDISMNMKQTLRELENNCTVQIMEGDDNLRVEQLFKLTLSNRCINEHSQQLEQALIEEDTNTSVSFDIPFDWFRCGWEHGAIGIVFNRKWVSESCGEHSAEINNCCAKHYNCYMNQRGYNLCDKTARECHKSVVLSSHQESCKAFSEKLLKNRVDEEIYKTIGTKEVETQFVTFDGNLHAAMKPMGTLNSILSATVHKIQPHPVINATLRHLFDNDVYKYGWSNRIEIDSCILRFEHCKTLDKIDYCLIQLRGCILSIDNEDADFKSTTKTIYATIDELIKIPEESWWSTILPVIAIIISIFVCFCDIFRCVKFLKKKIWRTEHQALSPPNGQAENNADGENNE</sequence>
<dbReference type="UCSC" id="F15B9.6">
    <property type="organism name" value="c. elegans"/>
</dbReference>
<evidence type="ECO:0000313" key="4">
    <source>
        <dbReference type="Proteomes" id="UP000001940"/>
    </source>
</evidence>
<dbReference type="GeneID" id="184523"/>
<dbReference type="eggNOG" id="ENOG502TI0Y">
    <property type="taxonomic scope" value="Eukaryota"/>
</dbReference>
<dbReference type="FunCoup" id="Q19481">
    <property type="interactions" value="132"/>
</dbReference>
<evidence type="ECO:0000256" key="2">
    <source>
        <dbReference type="SAM" id="SignalP"/>
    </source>
</evidence>
<protein>
    <submittedName>
        <fullName evidence="3">Uncharacterized protein</fullName>
    </submittedName>
</protein>
<feature type="chain" id="PRO_5004187149" evidence="2">
    <location>
        <begin position="21"/>
        <end position="458"/>
    </location>
</feature>
<dbReference type="PANTHER" id="PTHR34228:SF8">
    <property type="entry name" value="PROTEIN CBG09474"/>
    <property type="match status" value="1"/>
</dbReference>
<evidence type="ECO:0000256" key="1">
    <source>
        <dbReference type="SAM" id="Phobius"/>
    </source>
</evidence>
<keyword evidence="2" id="KW-0732">Signal</keyword>
<dbReference type="PeptideAtlas" id="Q19481"/>
<keyword evidence="1" id="KW-0472">Membrane</keyword>
<dbReference type="PaxDb" id="6239-F15B9.6"/>
<dbReference type="PANTHER" id="PTHR34228">
    <property type="entry name" value="PROTEIN CBG09474-RELATED"/>
    <property type="match status" value="1"/>
</dbReference>
<dbReference type="RefSeq" id="NP_506255.2">
    <property type="nucleotide sequence ID" value="NM_073854.4"/>
</dbReference>
<reference evidence="3 4" key="1">
    <citation type="journal article" date="1998" name="Science">
        <title>Genome sequence of the nematode C. elegans: a platform for investigating biology.</title>
        <authorList>
            <consortium name="The C. elegans sequencing consortium"/>
            <person name="Sulson J.E."/>
            <person name="Waterston R."/>
        </authorList>
    </citation>
    <scope>NUCLEOTIDE SEQUENCE [LARGE SCALE GENOMIC DNA]</scope>
    <source>
        <strain evidence="3 4">Bristol N2</strain>
    </source>
</reference>
<dbReference type="OrthoDB" id="10681740at2759"/>
<dbReference type="WormBase" id="F15B9.6">
    <property type="protein sequence ID" value="CE43033"/>
    <property type="gene ID" value="WBGene00008850"/>
</dbReference>
<dbReference type="KEGG" id="cel:CELE_F15B9.6"/>
<dbReference type="HOGENOM" id="CLU_600268_0_0_1"/>
<keyword evidence="1" id="KW-0812">Transmembrane</keyword>
<dbReference type="Proteomes" id="UP000001940">
    <property type="component" value="Chromosome V"/>
</dbReference>
<dbReference type="InParanoid" id="Q19481"/>
<dbReference type="AlphaFoldDB" id="Q19481"/>
<name>Q19481_CAEEL</name>
<dbReference type="InterPro" id="IPR053322">
    <property type="entry name" value="PLA2-like"/>
</dbReference>
<evidence type="ECO:0000313" key="5">
    <source>
        <dbReference type="WormBase" id="F15B9.6"/>
    </source>
</evidence>
<gene>
    <name evidence="3" type="ORF">CELE_F15B9.6</name>
    <name evidence="3 5" type="ORF">F15B9.6</name>
</gene>
<feature type="transmembrane region" description="Helical" evidence="1">
    <location>
        <begin position="401"/>
        <end position="423"/>
    </location>
</feature>
<keyword evidence="6" id="KW-1267">Proteomics identification</keyword>
<dbReference type="OMA" id="TARECHK"/>
<evidence type="ECO:0007829" key="6">
    <source>
        <dbReference type="PeptideAtlas" id="Q19481"/>
    </source>
</evidence>
<accession>Q19481</accession>
<dbReference type="CTD" id="184523"/>
<dbReference type="EMBL" id="BX284605">
    <property type="protein sequence ID" value="CAB01424.2"/>
    <property type="molecule type" value="Genomic_DNA"/>
</dbReference>
<dbReference type="Bgee" id="WBGene00008850">
    <property type="expression patterns" value="Expressed in adult organism and 1 other cell type or tissue"/>
</dbReference>
<keyword evidence="4" id="KW-1185">Reference proteome</keyword>
<keyword evidence="1" id="KW-1133">Transmembrane helix</keyword>
<evidence type="ECO:0000313" key="3">
    <source>
        <dbReference type="EMBL" id="CAB01424.2"/>
    </source>
</evidence>
<dbReference type="AGR" id="WB:WBGene00008850"/>
<feature type="signal peptide" evidence="2">
    <location>
        <begin position="1"/>
        <end position="20"/>
    </location>
</feature>